<evidence type="ECO:0000313" key="2">
    <source>
        <dbReference type="Proteomes" id="UP001139409"/>
    </source>
</evidence>
<dbReference type="Proteomes" id="UP001139409">
    <property type="component" value="Unassembled WGS sequence"/>
</dbReference>
<name>A0A9X1HVF8_9BACT</name>
<evidence type="ECO:0000313" key="1">
    <source>
        <dbReference type="EMBL" id="MCA6078621.1"/>
    </source>
</evidence>
<comment type="caution">
    <text evidence="1">The sequence shown here is derived from an EMBL/GenBank/DDBJ whole genome shotgun (WGS) entry which is preliminary data.</text>
</comment>
<sequence>MIKTFTHDDVIRFVYDEMNEEEAREISQALLCDTELEIMYNELITMKAQLDAAEQAPSDKVVERIMNYSKSLPLPSSK</sequence>
<accession>A0A9X1HVF8</accession>
<dbReference type="AlphaFoldDB" id="A0A9X1HVF8"/>
<gene>
    <name evidence="1" type="ORF">LDX50_27355</name>
</gene>
<organism evidence="1 2">
    <name type="scientific">Fulvivirga sedimenti</name>
    <dbReference type="NCBI Taxonomy" id="2879465"/>
    <lineage>
        <taxon>Bacteria</taxon>
        <taxon>Pseudomonadati</taxon>
        <taxon>Bacteroidota</taxon>
        <taxon>Cytophagia</taxon>
        <taxon>Cytophagales</taxon>
        <taxon>Fulvivirgaceae</taxon>
        <taxon>Fulvivirga</taxon>
    </lineage>
</organism>
<dbReference type="EMBL" id="JAIXNE010000006">
    <property type="protein sequence ID" value="MCA6078621.1"/>
    <property type="molecule type" value="Genomic_DNA"/>
</dbReference>
<proteinExistence type="predicted"/>
<keyword evidence="2" id="KW-1185">Reference proteome</keyword>
<reference evidence="1" key="1">
    <citation type="submission" date="2021-09" db="EMBL/GenBank/DDBJ databases">
        <title>Fulvivirga sp. isolated from coastal sediment.</title>
        <authorList>
            <person name="Yu H."/>
        </authorList>
    </citation>
    <scope>NUCLEOTIDE SEQUENCE</scope>
    <source>
        <strain evidence="1">1062</strain>
    </source>
</reference>
<protein>
    <submittedName>
        <fullName evidence="1">Uncharacterized protein</fullName>
    </submittedName>
</protein>
<dbReference type="RefSeq" id="WP_225699477.1">
    <property type="nucleotide sequence ID" value="NZ_JAIXNE010000006.1"/>
</dbReference>